<dbReference type="EMBL" id="CP039351">
    <property type="protein sequence ID" value="QCD99009.1"/>
    <property type="molecule type" value="Genomic_DNA"/>
</dbReference>
<organism evidence="2 3">
    <name type="scientific">Vigna unguiculata</name>
    <name type="common">Cowpea</name>
    <dbReference type="NCBI Taxonomy" id="3917"/>
    <lineage>
        <taxon>Eukaryota</taxon>
        <taxon>Viridiplantae</taxon>
        <taxon>Streptophyta</taxon>
        <taxon>Embryophyta</taxon>
        <taxon>Tracheophyta</taxon>
        <taxon>Spermatophyta</taxon>
        <taxon>Magnoliopsida</taxon>
        <taxon>eudicotyledons</taxon>
        <taxon>Gunneridae</taxon>
        <taxon>Pentapetalae</taxon>
        <taxon>rosids</taxon>
        <taxon>fabids</taxon>
        <taxon>Fabales</taxon>
        <taxon>Fabaceae</taxon>
        <taxon>Papilionoideae</taxon>
        <taxon>50 kb inversion clade</taxon>
        <taxon>NPAAA clade</taxon>
        <taxon>indigoferoid/millettioid clade</taxon>
        <taxon>Phaseoleae</taxon>
        <taxon>Vigna</taxon>
    </lineage>
</organism>
<gene>
    <name evidence="2" type="ORF">DEO72_LG7g288</name>
</gene>
<dbReference type="Proteomes" id="UP000501690">
    <property type="component" value="Linkage Group LG7"/>
</dbReference>
<name>A0A4D6MC98_VIGUN</name>
<evidence type="ECO:0000313" key="3">
    <source>
        <dbReference type="Proteomes" id="UP000501690"/>
    </source>
</evidence>
<reference evidence="2 3" key="1">
    <citation type="submission" date="2019-04" db="EMBL/GenBank/DDBJ databases">
        <title>An improved genome assembly and genetic linkage map for asparagus bean, Vigna unguiculata ssp. sesquipedialis.</title>
        <authorList>
            <person name="Xia Q."/>
            <person name="Zhang R."/>
            <person name="Dong Y."/>
        </authorList>
    </citation>
    <scope>NUCLEOTIDE SEQUENCE [LARGE SCALE GENOMIC DNA]</scope>
    <source>
        <tissue evidence="2">Leaf</tissue>
    </source>
</reference>
<protein>
    <submittedName>
        <fullName evidence="2">Uncharacterized protein</fullName>
    </submittedName>
</protein>
<accession>A0A4D6MC98</accession>
<feature type="chain" id="PRO_5020029834" evidence="1">
    <location>
        <begin position="29"/>
        <end position="85"/>
    </location>
</feature>
<proteinExistence type="predicted"/>
<keyword evidence="3" id="KW-1185">Reference proteome</keyword>
<sequence length="85" mass="10054">MLFHHSSLLGGFKSFMLFLLLTLHQISAQNHHPSLLLDHHHLHHPHAMPQKQHNLHQHHHPRYPFGVFFPQKRKVPNASDPLHNR</sequence>
<feature type="signal peptide" evidence="1">
    <location>
        <begin position="1"/>
        <end position="28"/>
    </location>
</feature>
<keyword evidence="1" id="KW-0732">Signal</keyword>
<evidence type="ECO:0000256" key="1">
    <source>
        <dbReference type="SAM" id="SignalP"/>
    </source>
</evidence>
<evidence type="ECO:0000313" key="2">
    <source>
        <dbReference type="EMBL" id="QCD99009.1"/>
    </source>
</evidence>
<dbReference type="AlphaFoldDB" id="A0A4D6MC98"/>